<evidence type="ECO:0000313" key="8">
    <source>
        <dbReference type="Proteomes" id="UP000027725"/>
    </source>
</evidence>
<keyword evidence="3 5" id="KW-1133">Transmembrane helix</keyword>
<keyword evidence="2 5" id="KW-0812">Transmembrane</keyword>
<keyword evidence="8" id="KW-1185">Reference proteome</keyword>
<reference evidence="7 8" key="1">
    <citation type="submission" date="2014-03" db="EMBL/GenBank/DDBJ databases">
        <title>The draft genome sequence of Thioclava dalianensis DLFJ1-1.</title>
        <authorList>
            <person name="Lai Q."/>
            <person name="Shao Z."/>
        </authorList>
    </citation>
    <scope>NUCLEOTIDE SEQUENCE [LARGE SCALE GENOMIC DNA]</scope>
    <source>
        <strain evidence="7 8">DLFJ1-1</strain>
    </source>
</reference>
<feature type="transmembrane region" description="Helical" evidence="5">
    <location>
        <begin position="12"/>
        <end position="34"/>
    </location>
</feature>
<evidence type="ECO:0000256" key="2">
    <source>
        <dbReference type="ARBA" id="ARBA00022692"/>
    </source>
</evidence>
<evidence type="ECO:0000259" key="6">
    <source>
        <dbReference type="Pfam" id="PF13515"/>
    </source>
</evidence>
<proteinExistence type="predicted"/>
<dbReference type="OrthoDB" id="7872183at2"/>
<feature type="transmembrane region" description="Helical" evidence="5">
    <location>
        <begin position="116"/>
        <end position="134"/>
    </location>
</feature>
<dbReference type="InterPro" id="IPR049453">
    <property type="entry name" value="Memb_transporter_dom"/>
</dbReference>
<gene>
    <name evidence="7" type="ORF">DL1_03940</name>
</gene>
<dbReference type="AlphaFoldDB" id="A0A074TCC8"/>
<dbReference type="Proteomes" id="UP000027725">
    <property type="component" value="Unassembled WGS sequence"/>
</dbReference>
<evidence type="ECO:0000256" key="1">
    <source>
        <dbReference type="ARBA" id="ARBA00004141"/>
    </source>
</evidence>
<feature type="transmembrane region" description="Helical" evidence="5">
    <location>
        <begin position="92"/>
        <end position="110"/>
    </location>
</feature>
<feature type="transmembrane region" description="Helical" evidence="5">
    <location>
        <begin position="198"/>
        <end position="218"/>
    </location>
</feature>
<dbReference type="eggNOG" id="COG1289">
    <property type="taxonomic scope" value="Bacteria"/>
</dbReference>
<sequence>MMIDLLRRVADLNWPRALPAVVALSGLLMGVLWLDLPRAQELAALGVGFATSTGQGKGFRDRRWPITLMDIAGKMLGIAAGMAAAQFHVGGVALTVPGMLIGAFVVGALSRRDMSLWWVLLQSWLFFSLAGFLVHYVDSPAVVLVTVALAMIWVIAIEEGLRVAWGWLGPDHRAPLDGQAPPEGAAPLDAVIGQGLQAILAVGMSYGIALILAINHPYWAPLSALLMLGPRPGLTWERVALRTGATVAGAVGASVLVLVLGPANPVLPVFYVLFGMISILFIGRHFPSFVAFLTALIVVMVTMGNAEPVVNAWGRIVGTLLGGGAALVVSYLAHRIREALGMGSSLPS</sequence>
<evidence type="ECO:0000256" key="4">
    <source>
        <dbReference type="ARBA" id="ARBA00023136"/>
    </source>
</evidence>
<protein>
    <recommendedName>
        <fullName evidence="6">Integral membrane bound transporter domain-containing protein</fullName>
    </recommendedName>
</protein>
<feature type="transmembrane region" description="Helical" evidence="5">
    <location>
        <begin position="312"/>
        <end position="333"/>
    </location>
</feature>
<comment type="caution">
    <text evidence="7">The sequence shown here is derived from an EMBL/GenBank/DDBJ whole genome shotgun (WGS) entry which is preliminary data.</text>
</comment>
<evidence type="ECO:0000256" key="5">
    <source>
        <dbReference type="SAM" id="Phobius"/>
    </source>
</evidence>
<accession>A0A074TCC8</accession>
<evidence type="ECO:0000313" key="7">
    <source>
        <dbReference type="EMBL" id="KEP69446.1"/>
    </source>
</evidence>
<evidence type="ECO:0000256" key="3">
    <source>
        <dbReference type="ARBA" id="ARBA00022989"/>
    </source>
</evidence>
<keyword evidence="4 5" id="KW-0472">Membrane</keyword>
<feature type="domain" description="Integral membrane bound transporter" evidence="6">
    <location>
        <begin position="206"/>
        <end position="329"/>
    </location>
</feature>
<dbReference type="GO" id="GO:0016020">
    <property type="term" value="C:membrane"/>
    <property type="evidence" value="ECO:0007669"/>
    <property type="project" value="UniProtKB-SubCell"/>
</dbReference>
<name>A0A074TCC8_9RHOB</name>
<dbReference type="STRING" id="1185766.SAMN05216224_10276"/>
<comment type="subcellular location">
    <subcellularLocation>
        <location evidence="1">Membrane</location>
        <topology evidence="1">Multi-pass membrane protein</topology>
    </subcellularLocation>
</comment>
<organism evidence="7 8">
    <name type="scientific">Thioclava dalianensis</name>
    <dbReference type="NCBI Taxonomy" id="1185766"/>
    <lineage>
        <taxon>Bacteria</taxon>
        <taxon>Pseudomonadati</taxon>
        <taxon>Pseudomonadota</taxon>
        <taxon>Alphaproteobacteria</taxon>
        <taxon>Rhodobacterales</taxon>
        <taxon>Paracoccaceae</taxon>
        <taxon>Thioclava</taxon>
    </lineage>
</organism>
<dbReference type="EMBL" id="JHEH01000014">
    <property type="protein sequence ID" value="KEP69446.1"/>
    <property type="molecule type" value="Genomic_DNA"/>
</dbReference>
<dbReference type="Pfam" id="PF13515">
    <property type="entry name" value="FUSC_2"/>
    <property type="match status" value="1"/>
</dbReference>
<feature type="transmembrane region" description="Helical" evidence="5">
    <location>
        <begin position="289"/>
        <end position="306"/>
    </location>
</feature>
<feature type="transmembrane region" description="Helical" evidence="5">
    <location>
        <begin position="141"/>
        <end position="157"/>
    </location>
</feature>